<accession>A0ABV6ZXC8</accession>
<feature type="signal peptide" evidence="1">
    <location>
        <begin position="1"/>
        <end position="20"/>
    </location>
</feature>
<evidence type="ECO:0000259" key="2">
    <source>
        <dbReference type="Pfam" id="PF12680"/>
    </source>
</evidence>
<name>A0ABV6ZXC8_9PROT</name>
<organism evidence="3 4">
    <name type="scientific">Hyphobacterium vulgare</name>
    <dbReference type="NCBI Taxonomy" id="1736751"/>
    <lineage>
        <taxon>Bacteria</taxon>
        <taxon>Pseudomonadati</taxon>
        <taxon>Pseudomonadota</taxon>
        <taxon>Alphaproteobacteria</taxon>
        <taxon>Maricaulales</taxon>
        <taxon>Maricaulaceae</taxon>
        <taxon>Hyphobacterium</taxon>
    </lineage>
</organism>
<protein>
    <submittedName>
        <fullName evidence="3">Nuclear transport factor 2 family protein</fullName>
    </submittedName>
</protein>
<keyword evidence="1" id="KW-0732">Signal</keyword>
<feature type="chain" id="PRO_5046594747" evidence="1">
    <location>
        <begin position="21"/>
        <end position="153"/>
    </location>
</feature>
<evidence type="ECO:0000313" key="4">
    <source>
        <dbReference type="Proteomes" id="UP001595379"/>
    </source>
</evidence>
<dbReference type="SUPFAM" id="SSF54427">
    <property type="entry name" value="NTF2-like"/>
    <property type="match status" value="1"/>
</dbReference>
<dbReference type="InterPro" id="IPR037401">
    <property type="entry name" value="SnoaL-like"/>
</dbReference>
<sequence>MIRTLTAAAALAAIGGSALAQETQEAVAEAYLAAYQAQDFAALEALYAEDAVFIDPTSEAIQGIGGPFDWTGREAILAGIRAWGATRLEYTVDRSWSASGHVVFDGAVAAIYETQTGTVAYRYPIVTIVTVGNGQVTEHRDYTDFSGMTQETR</sequence>
<dbReference type="RefSeq" id="WP_343164407.1">
    <property type="nucleotide sequence ID" value="NZ_JBHRSV010000016.1"/>
</dbReference>
<evidence type="ECO:0000256" key="1">
    <source>
        <dbReference type="SAM" id="SignalP"/>
    </source>
</evidence>
<keyword evidence="4" id="KW-1185">Reference proteome</keyword>
<feature type="domain" description="SnoaL-like" evidence="2">
    <location>
        <begin position="28"/>
        <end position="139"/>
    </location>
</feature>
<dbReference type="Proteomes" id="UP001595379">
    <property type="component" value="Unassembled WGS sequence"/>
</dbReference>
<dbReference type="InterPro" id="IPR032710">
    <property type="entry name" value="NTF2-like_dom_sf"/>
</dbReference>
<proteinExistence type="predicted"/>
<comment type="caution">
    <text evidence="3">The sequence shown here is derived from an EMBL/GenBank/DDBJ whole genome shotgun (WGS) entry which is preliminary data.</text>
</comment>
<dbReference type="Pfam" id="PF12680">
    <property type="entry name" value="SnoaL_2"/>
    <property type="match status" value="1"/>
</dbReference>
<gene>
    <name evidence="3" type="ORF">ACFOOR_08210</name>
</gene>
<dbReference type="EMBL" id="JBHRSV010000016">
    <property type="protein sequence ID" value="MFC2926087.1"/>
    <property type="molecule type" value="Genomic_DNA"/>
</dbReference>
<evidence type="ECO:0000313" key="3">
    <source>
        <dbReference type="EMBL" id="MFC2926087.1"/>
    </source>
</evidence>
<dbReference type="Gene3D" id="3.10.450.50">
    <property type="match status" value="1"/>
</dbReference>
<reference evidence="4" key="1">
    <citation type="journal article" date="2019" name="Int. J. Syst. Evol. Microbiol.">
        <title>The Global Catalogue of Microorganisms (GCM) 10K type strain sequencing project: providing services to taxonomists for standard genome sequencing and annotation.</title>
        <authorList>
            <consortium name="The Broad Institute Genomics Platform"/>
            <consortium name="The Broad Institute Genome Sequencing Center for Infectious Disease"/>
            <person name="Wu L."/>
            <person name="Ma J."/>
        </authorList>
    </citation>
    <scope>NUCLEOTIDE SEQUENCE [LARGE SCALE GENOMIC DNA]</scope>
    <source>
        <strain evidence="4">KCTC 52487</strain>
    </source>
</reference>